<dbReference type="Gene3D" id="1.20.1090.10">
    <property type="entry name" value="Dehydroquinate synthase-like - alpha domain"/>
    <property type="match status" value="1"/>
</dbReference>
<dbReference type="PANTHER" id="PTHR11496:SF102">
    <property type="entry name" value="ALCOHOL DEHYDROGENASE 4"/>
    <property type="match status" value="1"/>
</dbReference>
<evidence type="ECO:0000259" key="4">
    <source>
        <dbReference type="Pfam" id="PF25137"/>
    </source>
</evidence>
<name>A0AAW5R1Z7_9HYPH</name>
<dbReference type="Gene3D" id="3.40.50.1970">
    <property type="match status" value="1"/>
</dbReference>
<comment type="caution">
    <text evidence="5">The sequence shown here is derived from an EMBL/GenBank/DDBJ whole genome shotgun (WGS) entry which is preliminary data.</text>
</comment>
<dbReference type="InterPro" id="IPR056798">
    <property type="entry name" value="ADH_Fe_C"/>
</dbReference>
<proteinExistence type="inferred from homology"/>
<feature type="domain" description="Alcohol dehydrogenase iron-type/glycerol dehydrogenase GldA" evidence="3">
    <location>
        <begin position="8"/>
        <end position="178"/>
    </location>
</feature>
<gene>
    <name evidence="5" type="ORF">MUB46_18465</name>
</gene>
<sequence length="377" mass="39853">MSLINYVTKIHFAAGVLEEAVRAETRALGIRRALLIYEQALADSEVLEQLIDALEPNFAPVLFRKPERFPDEATARFVSAEFANCGCDGIVALGSEQCIDLAKAIALLASHGGALSRYAKVEGGFGRIRDILPPVISIPTTAGSGTEVGSGALIVMNDGRRLGLVSPFLVPKVAICDPTLTLDVSPEVTASTGMDAITHCIETYLSVAYNPPADGIAIEGLMRAACNIERAVQNGRDIDARREMMAAALNGALAQQKGLGGVHAISHALGRPDGNTFHHGALNSIVLPYVMDFNAPAVGDRFAILGRALGIGPEQALIDGLVRLTERLGLPGRLAALGIDSAAIDRAAPLAEKDHTNSTNPRMASAEDYRTLMRMAL</sequence>
<feature type="domain" description="Fe-containing alcohol dehydrogenase-like C-terminal" evidence="4">
    <location>
        <begin position="189"/>
        <end position="376"/>
    </location>
</feature>
<evidence type="ECO:0000256" key="2">
    <source>
        <dbReference type="ARBA" id="ARBA00023002"/>
    </source>
</evidence>
<dbReference type="PANTHER" id="PTHR11496">
    <property type="entry name" value="ALCOHOL DEHYDROGENASE"/>
    <property type="match status" value="1"/>
</dbReference>
<dbReference type="InterPro" id="IPR039697">
    <property type="entry name" value="Alcohol_dehydrogenase_Fe"/>
</dbReference>
<evidence type="ECO:0000313" key="5">
    <source>
        <dbReference type="EMBL" id="MCT8973854.1"/>
    </source>
</evidence>
<dbReference type="GO" id="GO:0004022">
    <property type="term" value="F:alcohol dehydrogenase (NAD+) activity"/>
    <property type="evidence" value="ECO:0007669"/>
    <property type="project" value="TreeGrafter"/>
</dbReference>
<evidence type="ECO:0000256" key="1">
    <source>
        <dbReference type="ARBA" id="ARBA00007358"/>
    </source>
</evidence>
<dbReference type="AlphaFoldDB" id="A0AAW5R1Z7"/>
<protein>
    <submittedName>
        <fullName evidence="5">Iron-containing alcohol dehydrogenase</fullName>
    </submittedName>
</protein>
<keyword evidence="6" id="KW-1185">Reference proteome</keyword>
<evidence type="ECO:0000313" key="6">
    <source>
        <dbReference type="Proteomes" id="UP001320898"/>
    </source>
</evidence>
<dbReference type="SUPFAM" id="SSF56796">
    <property type="entry name" value="Dehydroquinate synthase-like"/>
    <property type="match status" value="1"/>
</dbReference>
<dbReference type="RefSeq" id="WP_261617436.1">
    <property type="nucleotide sequence ID" value="NZ_JALIDZ010000009.1"/>
</dbReference>
<dbReference type="GO" id="GO:0046872">
    <property type="term" value="F:metal ion binding"/>
    <property type="evidence" value="ECO:0007669"/>
    <property type="project" value="InterPro"/>
</dbReference>
<dbReference type="Pfam" id="PF25137">
    <property type="entry name" value="ADH_Fe_C"/>
    <property type="match status" value="1"/>
</dbReference>
<evidence type="ECO:0000259" key="3">
    <source>
        <dbReference type="Pfam" id="PF00465"/>
    </source>
</evidence>
<dbReference type="CDD" id="cd14861">
    <property type="entry name" value="Fe-ADH-like"/>
    <property type="match status" value="1"/>
</dbReference>
<dbReference type="EMBL" id="JALIDZ010000009">
    <property type="protein sequence ID" value="MCT8973854.1"/>
    <property type="molecule type" value="Genomic_DNA"/>
</dbReference>
<dbReference type="Pfam" id="PF00465">
    <property type="entry name" value="Fe-ADH"/>
    <property type="match status" value="1"/>
</dbReference>
<dbReference type="InterPro" id="IPR001670">
    <property type="entry name" value="ADH_Fe/GldA"/>
</dbReference>
<accession>A0AAW5R1Z7</accession>
<dbReference type="Proteomes" id="UP001320898">
    <property type="component" value="Unassembled WGS sequence"/>
</dbReference>
<comment type="similarity">
    <text evidence="1">Belongs to the iron-containing alcohol dehydrogenase family.</text>
</comment>
<keyword evidence="2" id="KW-0560">Oxidoreductase</keyword>
<reference evidence="5 6" key="1">
    <citation type="submission" date="2022-04" db="EMBL/GenBank/DDBJ databases">
        <authorList>
            <person name="Ye Y.-Q."/>
            <person name="Du Z.-J."/>
        </authorList>
    </citation>
    <scope>NUCLEOTIDE SEQUENCE [LARGE SCALE GENOMIC DNA]</scope>
    <source>
        <strain evidence="5 6">A6E488</strain>
    </source>
</reference>
<organism evidence="5 6">
    <name type="scientific">Microbaculum marinisediminis</name>
    <dbReference type="NCBI Taxonomy" id="2931392"/>
    <lineage>
        <taxon>Bacteria</taxon>
        <taxon>Pseudomonadati</taxon>
        <taxon>Pseudomonadota</taxon>
        <taxon>Alphaproteobacteria</taxon>
        <taxon>Hyphomicrobiales</taxon>
        <taxon>Tepidamorphaceae</taxon>
        <taxon>Microbaculum</taxon>
    </lineage>
</organism>